<accession>A0A5B2VMU2</accession>
<keyword evidence="3" id="KW-1185">Reference proteome</keyword>
<dbReference type="GO" id="GO:0016747">
    <property type="term" value="F:acyltransferase activity, transferring groups other than amino-acyl groups"/>
    <property type="evidence" value="ECO:0007669"/>
    <property type="project" value="InterPro"/>
</dbReference>
<comment type="caution">
    <text evidence="2">The sequence shown here is derived from an EMBL/GenBank/DDBJ whole genome shotgun (WGS) entry which is preliminary data.</text>
</comment>
<protein>
    <submittedName>
        <fullName evidence="2">GNAT family N-acetyltransferase</fullName>
    </submittedName>
</protein>
<dbReference type="PROSITE" id="PS51186">
    <property type="entry name" value="GNAT"/>
    <property type="match status" value="1"/>
</dbReference>
<gene>
    <name evidence="2" type="ORF">F0L74_29640</name>
</gene>
<evidence type="ECO:0000313" key="2">
    <source>
        <dbReference type="EMBL" id="KAA2240325.1"/>
    </source>
</evidence>
<organism evidence="2 3">
    <name type="scientific">Chitinophaga agrisoli</name>
    <dbReference type="NCBI Taxonomy" id="2607653"/>
    <lineage>
        <taxon>Bacteria</taxon>
        <taxon>Pseudomonadati</taxon>
        <taxon>Bacteroidota</taxon>
        <taxon>Chitinophagia</taxon>
        <taxon>Chitinophagales</taxon>
        <taxon>Chitinophagaceae</taxon>
        <taxon>Chitinophaga</taxon>
    </lineage>
</organism>
<reference evidence="2 3" key="2">
    <citation type="submission" date="2019-09" db="EMBL/GenBank/DDBJ databases">
        <authorList>
            <person name="Jin C."/>
        </authorList>
    </citation>
    <scope>NUCLEOTIDE SEQUENCE [LARGE SCALE GENOMIC DNA]</scope>
    <source>
        <strain evidence="2 3">BN140078</strain>
    </source>
</reference>
<dbReference type="Pfam" id="PF00583">
    <property type="entry name" value="Acetyltransf_1"/>
    <property type="match status" value="1"/>
</dbReference>
<dbReference type="SUPFAM" id="SSF55729">
    <property type="entry name" value="Acyl-CoA N-acyltransferases (Nat)"/>
    <property type="match status" value="1"/>
</dbReference>
<evidence type="ECO:0000259" key="1">
    <source>
        <dbReference type="PROSITE" id="PS51186"/>
    </source>
</evidence>
<dbReference type="AlphaFoldDB" id="A0A5B2VMU2"/>
<proteinExistence type="predicted"/>
<feature type="domain" description="N-acetyltransferase" evidence="1">
    <location>
        <begin position="10"/>
        <end position="157"/>
    </location>
</feature>
<dbReference type="Gene3D" id="3.40.630.30">
    <property type="match status" value="1"/>
</dbReference>
<dbReference type="InterPro" id="IPR000182">
    <property type="entry name" value="GNAT_dom"/>
</dbReference>
<dbReference type="Proteomes" id="UP000324611">
    <property type="component" value="Unassembled WGS sequence"/>
</dbReference>
<dbReference type="RefSeq" id="WP_149841503.1">
    <property type="nucleotide sequence ID" value="NZ_VUOC01000004.1"/>
</dbReference>
<sequence>MRVEQETQLINLTDENIMDLHSMINESKHLGYNFLQRTIDDWNTGANKFNKPGENLWGLFLKKDLIGIGGLNIDPYALLPKVGRVRHLYVREALRRAGYATLIMNKIIDEASHSFTVLRLFTDNPTAASFYEKLGFKQTGEYKASHFLTLPVHKPDRY</sequence>
<keyword evidence="2" id="KW-0808">Transferase</keyword>
<reference evidence="2 3" key="1">
    <citation type="submission" date="2019-09" db="EMBL/GenBank/DDBJ databases">
        <title>Chitinophaga ginsengihumi sp. nov., isolated from soil of ginseng rhizosphere.</title>
        <authorList>
            <person name="Lee J."/>
        </authorList>
    </citation>
    <scope>NUCLEOTIDE SEQUENCE [LARGE SCALE GENOMIC DNA]</scope>
    <source>
        <strain evidence="2 3">BN140078</strain>
    </source>
</reference>
<name>A0A5B2VMU2_9BACT</name>
<dbReference type="InterPro" id="IPR016181">
    <property type="entry name" value="Acyl_CoA_acyltransferase"/>
</dbReference>
<dbReference type="EMBL" id="VUOC01000004">
    <property type="protein sequence ID" value="KAA2240325.1"/>
    <property type="molecule type" value="Genomic_DNA"/>
</dbReference>
<evidence type="ECO:0000313" key="3">
    <source>
        <dbReference type="Proteomes" id="UP000324611"/>
    </source>
</evidence>
<dbReference type="CDD" id="cd04301">
    <property type="entry name" value="NAT_SF"/>
    <property type="match status" value="1"/>
</dbReference>